<protein>
    <submittedName>
        <fullName evidence="2">Uncharacterized protein</fullName>
    </submittedName>
</protein>
<name>A0A2R6WRY6_MARPO</name>
<accession>A0A2R6WRY6</accession>
<dbReference type="AlphaFoldDB" id="A0A2R6WRY6"/>
<feature type="region of interest" description="Disordered" evidence="1">
    <location>
        <begin position="35"/>
        <end position="75"/>
    </location>
</feature>
<organism evidence="2 3">
    <name type="scientific">Marchantia polymorpha</name>
    <name type="common">Common liverwort</name>
    <name type="synonym">Marchantia aquatica</name>
    <dbReference type="NCBI Taxonomy" id="3197"/>
    <lineage>
        <taxon>Eukaryota</taxon>
        <taxon>Viridiplantae</taxon>
        <taxon>Streptophyta</taxon>
        <taxon>Embryophyta</taxon>
        <taxon>Marchantiophyta</taxon>
        <taxon>Marchantiopsida</taxon>
        <taxon>Marchantiidae</taxon>
        <taxon>Marchantiales</taxon>
        <taxon>Marchantiaceae</taxon>
        <taxon>Marchantia</taxon>
    </lineage>
</organism>
<sequence length="123" mass="14213">MHAYNRRGSTTLRCTPKERVFYKWSSRLRSRKSCTVQLGPANNNTRRQLTGRKSSSSRRPRELASSTVSEQKPVAGPHFDVRKVCSRRMATKENSSTSFSDRIRPCPLPYYFILMRVSEGVRE</sequence>
<feature type="compositionally biased region" description="Polar residues" evidence="1">
    <location>
        <begin position="35"/>
        <end position="54"/>
    </location>
</feature>
<reference evidence="3" key="1">
    <citation type="journal article" date="2017" name="Cell">
        <title>Insights into land plant evolution garnered from the Marchantia polymorpha genome.</title>
        <authorList>
            <person name="Bowman J.L."/>
            <person name="Kohchi T."/>
            <person name="Yamato K.T."/>
            <person name="Jenkins J."/>
            <person name="Shu S."/>
            <person name="Ishizaki K."/>
            <person name="Yamaoka S."/>
            <person name="Nishihama R."/>
            <person name="Nakamura Y."/>
            <person name="Berger F."/>
            <person name="Adam C."/>
            <person name="Aki S.S."/>
            <person name="Althoff F."/>
            <person name="Araki T."/>
            <person name="Arteaga-Vazquez M.A."/>
            <person name="Balasubrmanian S."/>
            <person name="Barry K."/>
            <person name="Bauer D."/>
            <person name="Boehm C.R."/>
            <person name="Briginshaw L."/>
            <person name="Caballero-Perez J."/>
            <person name="Catarino B."/>
            <person name="Chen F."/>
            <person name="Chiyoda S."/>
            <person name="Chovatia M."/>
            <person name="Davies K.M."/>
            <person name="Delmans M."/>
            <person name="Demura T."/>
            <person name="Dierschke T."/>
            <person name="Dolan L."/>
            <person name="Dorantes-Acosta A.E."/>
            <person name="Eklund D.M."/>
            <person name="Florent S.N."/>
            <person name="Flores-Sandoval E."/>
            <person name="Fujiyama A."/>
            <person name="Fukuzawa H."/>
            <person name="Galik B."/>
            <person name="Grimanelli D."/>
            <person name="Grimwood J."/>
            <person name="Grossniklaus U."/>
            <person name="Hamada T."/>
            <person name="Haseloff J."/>
            <person name="Hetherington A.J."/>
            <person name="Higo A."/>
            <person name="Hirakawa Y."/>
            <person name="Hundley H.N."/>
            <person name="Ikeda Y."/>
            <person name="Inoue K."/>
            <person name="Inoue S.I."/>
            <person name="Ishida S."/>
            <person name="Jia Q."/>
            <person name="Kakita M."/>
            <person name="Kanazawa T."/>
            <person name="Kawai Y."/>
            <person name="Kawashima T."/>
            <person name="Kennedy M."/>
            <person name="Kinose K."/>
            <person name="Kinoshita T."/>
            <person name="Kohara Y."/>
            <person name="Koide E."/>
            <person name="Komatsu K."/>
            <person name="Kopischke S."/>
            <person name="Kubo M."/>
            <person name="Kyozuka J."/>
            <person name="Lagercrantz U."/>
            <person name="Lin S.S."/>
            <person name="Lindquist E."/>
            <person name="Lipzen A.M."/>
            <person name="Lu C.W."/>
            <person name="De Luna E."/>
            <person name="Martienssen R.A."/>
            <person name="Minamino N."/>
            <person name="Mizutani M."/>
            <person name="Mizutani M."/>
            <person name="Mochizuki N."/>
            <person name="Monte I."/>
            <person name="Mosher R."/>
            <person name="Nagasaki H."/>
            <person name="Nakagami H."/>
            <person name="Naramoto S."/>
            <person name="Nishitani K."/>
            <person name="Ohtani M."/>
            <person name="Okamoto T."/>
            <person name="Okumura M."/>
            <person name="Phillips J."/>
            <person name="Pollak B."/>
            <person name="Reinders A."/>
            <person name="Rovekamp M."/>
            <person name="Sano R."/>
            <person name="Sawa S."/>
            <person name="Schmid M.W."/>
            <person name="Shirakawa M."/>
            <person name="Solano R."/>
            <person name="Spunde A."/>
            <person name="Suetsugu N."/>
            <person name="Sugano S."/>
            <person name="Sugiyama A."/>
            <person name="Sun R."/>
            <person name="Suzuki Y."/>
            <person name="Takenaka M."/>
            <person name="Takezawa D."/>
            <person name="Tomogane H."/>
            <person name="Tsuzuki M."/>
            <person name="Ueda T."/>
            <person name="Umeda M."/>
            <person name="Ward J.M."/>
            <person name="Watanabe Y."/>
            <person name="Yazaki K."/>
            <person name="Yokoyama R."/>
            <person name="Yoshitake Y."/>
            <person name="Yotsui I."/>
            <person name="Zachgo S."/>
            <person name="Schmutz J."/>
        </authorList>
    </citation>
    <scope>NUCLEOTIDE SEQUENCE [LARGE SCALE GENOMIC DNA]</scope>
    <source>
        <strain evidence="3">Tak-1</strain>
    </source>
</reference>
<dbReference type="Proteomes" id="UP000244005">
    <property type="component" value="Unassembled WGS sequence"/>
</dbReference>
<evidence type="ECO:0000256" key="1">
    <source>
        <dbReference type="SAM" id="MobiDB-lite"/>
    </source>
</evidence>
<dbReference type="Gramene" id="Mp7g04860.1">
    <property type="protein sequence ID" value="Mp7g04860.1.cds1"/>
    <property type="gene ID" value="Mp7g04860"/>
</dbReference>
<evidence type="ECO:0000313" key="3">
    <source>
        <dbReference type="Proteomes" id="UP000244005"/>
    </source>
</evidence>
<evidence type="ECO:0000313" key="2">
    <source>
        <dbReference type="EMBL" id="PTQ36615.1"/>
    </source>
</evidence>
<gene>
    <name evidence="2" type="ORF">MARPO_0062s0040</name>
</gene>
<keyword evidence="3" id="KW-1185">Reference proteome</keyword>
<proteinExistence type="predicted"/>
<dbReference type="EMBL" id="KZ772734">
    <property type="protein sequence ID" value="PTQ36615.1"/>
    <property type="molecule type" value="Genomic_DNA"/>
</dbReference>